<geneLocation type="plasmid" evidence="1 2">
    <name>pTHECO01</name>
</geneLocation>
<organism evidence="1 2">
    <name type="scientific">Thermobacillus composti (strain DSM 18247 / JCM 13945 / KWC4)</name>
    <dbReference type="NCBI Taxonomy" id="717605"/>
    <lineage>
        <taxon>Bacteria</taxon>
        <taxon>Bacillati</taxon>
        <taxon>Bacillota</taxon>
        <taxon>Bacilli</taxon>
        <taxon>Bacillales</taxon>
        <taxon>Paenibacillaceae</taxon>
        <taxon>Thermobacillus</taxon>
    </lineage>
</organism>
<keyword evidence="1" id="KW-0614">Plasmid</keyword>
<reference evidence="2" key="1">
    <citation type="submission" date="2012-01" db="EMBL/GenBank/DDBJ databases">
        <title>Complete sequence of plasmid of Thermobacillus composti KWC4.</title>
        <authorList>
            <person name="Lucas S."/>
            <person name="Han J."/>
            <person name="Lapidus A."/>
            <person name="Cheng J.-F."/>
            <person name="Goodwin L."/>
            <person name="Pitluck S."/>
            <person name="Peters L."/>
            <person name="Ovchinnikova G."/>
            <person name="Teshima H."/>
            <person name="Detter J.C."/>
            <person name="Han C."/>
            <person name="Tapia R."/>
            <person name="Land M."/>
            <person name="Hauser L."/>
            <person name="Kyrpides N."/>
            <person name="Ivanova N."/>
            <person name="Pagani I."/>
            <person name="Anderson I."/>
            <person name="Woyke T."/>
        </authorList>
    </citation>
    <scope>NUCLEOTIDE SEQUENCE [LARGE SCALE GENOMIC DNA]</scope>
    <source>
        <strain evidence="2">DSM 18247 / JCM 13945 / KWC4</strain>
        <plasmid evidence="2">Plasmid pTHECO01</plasmid>
    </source>
</reference>
<accession>L0ELD0</accession>
<dbReference type="EMBL" id="CP003256">
    <property type="protein sequence ID" value="AGA60100.1"/>
    <property type="molecule type" value="Genomic_DNA"/>
</dbReference>
<dbReference type="HOGENOM" id="CLU_2620893_0_0_9"/>
<name>L0ELD0_THECK</name>
<dbReference type="OrthoDB" id="2680399at2"/>
<sequence>MSAQFHEQQLQNPEIAEKIEWMKQRLKLETNEELFSKALSLLYQAIQLEDRGYTVGAFTKPGPLGDRELIEYQIVPKK</sequence>
<dbReference type="AlphaFoldDB" id="L0ELD0"/>
<dbReference type="RefSeq" id="WP_015256812.1">
    <property type="nucleotide sequence ID" value="NC_019898.1"/>
</dbReference>
<proteinExistence type="predicted"/>
<evidence type="ECO:0000313" key="1">
    <source>
        <dbReference type="EMBL" id="AGA60100.1"/>
    </source>
</evidence>
<dbReference type="Proteomes" id="UP000010795">
    <property type="component" value="Plasmid pTHECO01"/>
</dbReference>
<evidence type="ECO:0000313" key="2">
    <source>
        <dbReference type="Proteomes" id="UP000010795"/>
    </source>
</evidence>
<gene>
    <name evidence="1" type="ordered locus">Theco_4103</name>
</gene>
<protein>
    <submittedName>
        <fullName evidence="1">Uncharacterized protein</fullName>
    </submittedName>
</protein>
<keyword evidence="2" id="KW-1185">Reference proteome</keyword>
<dbReference type="KEGG" id="tco:Theco_4103"/>